<keyword evidence="4 7" id="KW-1133">Transmembrane helix</keyword>
<dbReference type="PANTHER" id="PTHR30572:SF4">
    <property type="entry name" value="ABC TRANSPORTER PERMEASE YTRF"/>
    <property type="match status" value="1"/>
</dbReference>
<dbReference type="Pfam" id="PF12704">
    <property type="entry name" value="MacB_PCD"/>
    <property type="match status" value="1"/>
</dbReference>
<accession>A0ABS2L278</accession>
<evidence type="ECO:0000256" key="4">
    <source>
        <dbReference type="ARBA" id="ARBA00022989"/>
    </source>
</evidence>
<evidence type="ECO:0000313" key="10">
    <source>
        <dbReference type="EMBL" id="MBM7471180.1"/>
    </source>
</evidence>
<dbReference type="InterPro" id="IPR025857">
    <property type="entry name" value="MacB_PCD"/>
</dbReference>
<evidence type="ECO:0000256" key="5">
    <source>
        <dbReference type="ARBA" id="ARBA00023136"/>
    </source>
</evidence>
<comment type="subcellular location">
    <subcellularLocation>
        <location evidence="1">Cell membrane</location>
        <topology evidence="1">Multi-pass membrane protein</topology>
    </subcellularLocation>
</comment>
<reference evidence="10 11" key="1">
    <citation type="submission" date="2021-01" db="EMBL/GenBank/DDBJ databases">
        <title>Sequencing the genomes of 1000 actinobacteria strains.</title>
        <authorList>
            <person name="Klenk H.-P."/>
        </authorList>
    </citation>
    <scope>NUCLEOTIDE SEQUENCE [LARGE SCALE GENOMIC DNA]</scope>
    <source>
        <strain evidence="10 11">DSM 13057</strain>
    </source>
</reference>
<evidence type="ECO:0000256" key="7">
    <source>
        <dbReference type="SAM" id="Phobius"/>
    </source>
</evidence>
<feature type="transmembrane region" description="Helical" evidence="7">
    <location>
        <begin position="379"/>
        <end position="405"/>
    </location>
</feature>
<organism evidence="10 11">
    <name type="scientific">Subtercola frigoramans</name>
    <dbReference type="NCBI Taxonomy" id="120298"/>
    <lineage>
        <taxon>Bacteria</taxon>
        <taxon>Bacillati</taxon>
        <taxon>Actinomycetota</taxon>
        <taxon>Actinomycetes</taxon>
        <taxon>Micrococcales</taxon>
        <taxon>Microbacteriaceae</taxon>
        <taxon>Subtercola</taxon>
    </lineage>
</organism>
<comment type="similarity">
    <text evidence="6">Belongs to the ABC-4 integral membrane protein family.</text>
</comment>
<keyword evidence="3 7" id="KW-0812">Transmembrane</keyword>
<keyword evidence="2" id="KW-1003">Cell membrane</keyword>
<dbReference type="InterPro" id="IPR050250">
    <property type="entry name" value="Macrolide_Exporter_MacB"/>
</dbReference>
<keyword evidence="11" id="KW-1185">Reference proteome</keyword>
<dbReference type="RefSeq" id="WP_205106987.1">
    <property type="nucleotide sequence ID" value="NZ_BAAAHT010000007.1"/>
</dbReference>
<evidence type="ECO:0000256" key="2">
    <source>
        <dbReference type="ARBA" id="ARBA00022475"/>
    </source>
</evidence>
<evidence type="ECO:0000256" key="6">
    <source>
        <dbReference type="ARBA" id="ARBA00038076"/>
    </source>
</evidence>
<keyword evidence="10" id="KW-0449">Lipoprotein</keyword>
<evidence type="ECO:0000256" key="1">
    <source>
        <dbReference type="ARBA" id="ARBA00004651"/>
    </source>
</evidence>
<evidence type="ECO:0000259" key="8">
    <source>
        <dbReference type="Pfam" id="PF02687"/>
    </source>
</evidence>
<evidence type="ECO:0000256" key="3">
    <source>
        <dbReference type="ARBA" id="ARBA00022692"/>
    </source>
</evidence>
<dbReference type="InterPro" id="IPR003838">
    <property type="entry name" value="ABC3_permease_C"/>
</dbReference>
<dbReference type="Proteomes" id="UP000776164">
    <property type="component" value="Unassembled WGS sequence"/>
</dbReference>
<evidence type="ECO:0000259" key="9">
    <source>
        <dbReference type="Pfam" id="PF12704"/>
    </source>
</evidence>
<evidence type="ECO:0000313" key="11">
    <source>
        <dbReference type="Proteomes" id="UP000776164"/>
    </source>
</evidence>
<comment type="caution">
    <text evidence="10">The sequence shown here is derived from an EMBL/GenBank/DDBJ whole genome shotgun (WGS) entry which is preliminary data.</text>
</comment>
<name>A0ABS2L278_9MICO</name>
<sequence>MWVGYILRELGHRWRQAATVILGIAVAVAVVIVIGGVALGLKAAQSDAVASLYGVGTDITVTRPAAPGSAAPTFNFGKADGASAGGSTQFVQSKLAVARGLATSDMSQTATVGAVPSVSSVESVLMLDNYDFSGVIPDITGNLPPASGDGVAADGPTGADGAGGSSFGVDTFSVAGIDVAHEADAGPLASTTVTAGRALTIADVGQRVALVDEAYAKENQLSVGGPVNIGGVDIPIVGLVTASSTGTPTRANAYLPLDVAQTLSGLPGQITHVYVKAASASDVGSIQQALKSALPETVVETQSELAGSVTGSLTTANDLSRTLGLWLSVIAFAAATLLAALFTVAGVTRRTREFGTLKALGWKNWQVSSQVAGEAVVEAIFGTVVGLALGAVSILVVNAFAPSFAATLSTSGASAQIPLTSPFPAALVPVVVGLSIGAALVSSIAGSLRVARLRPSEALRSAE</sequence>
<protein>
    <submittedName>
        <fullName evidence="10">ABC-type lipoprotein release transport system permease subunit</fullName>
    </submittedName>
</protein>
<dbReference type="PANTHER" id="PTHR30572">
    <property type="entry name" value="MEMBRANE COMPONENT OF TRANSPORTER-RELATED"/>
    <property type="match status" value="1"/>
</dbReference>
<feature type="domain" description="MacB-like periplasmic core" evidence="9">
    <location>
        <begin position="19"/>
        <end position="292"/>
    </location>
</feature>
<feature type="transmembrane region" description="Helical" evidence="7">
    <location>
        <begin position="20"/>
        <end position="41"/>
    </location>
</feature>
<feature type="transmembrane region" description="Helical" evidence="7">
    <location>
        <begin position="425"/>
        <end position="451"/>
    </location>
</feature>
<feature type="domain" description="ABC3 transporter permease C-terminal" evidence="8">
    <location>
        <begin position="327"/>
        <end position="453"/>
    </location>
</feature>
<feature type="transmembrane region" description="Helical" evidence="7">
    <location>
        <begin position="323"/>
        <end position="348"/>
    </location>
</feature>
<dbReference type="Pfam" id="PF02687">
    <property type="entry name" value="FtsX"/>
    <property type="match status" value="1"/>
</dbReference>
<keyword evidence="5 7" id="KW-0472">Membrane</keyword>
<gene>
    <name evidence="10" type="ORF">JOE66_000814</name>
</gene>
<dbReference type="EMBL" id="JAFBBU010000001">
    <property type="protein sequence ID" value="MBM7471180.1"/>
    <property type="molecule type" value="Genomic_DNA"/>
</dbReference>
<proteinExistence type="inferred from homology"/>